<evidence type="ECO:0000256" key="5">
    <source>
        <dbReference type="ARBA" id="ARBA00022781"/>
    </source>
</evidence>
<evidence type="ECO:0000313" key="16">
    <source>
        <dbReference type="Proteomes" id="UP000000442"/>
    </source>
</evidence>
<dbReference type="CDD" id="cd06503">
    <property type="entry name" value="ATP-synt_Fo_b"/>
    <property type="match status" value="1"/>
</dbReference>
<protein>
    <recommendedName>
        <fullName evidence="13">ATP synthase subunit b</fullName>
    </recommendedName>
    <alternativeName>
        <fullName evidence="13">ATP synthase F(0) sector subunit b</fullName>
    </alternativeName>
    <alternativeName>
        <fullName evidence="13">ATPase subunit I</fullName>
    </alternativeName>
    <alternativeName>
        <fullName evidence="13">F-type ATPase subunit b</fullName>
        <shortName evidence="13">F-ATPase subunit b</shortName>
    </alternativeName>
</protein>
<evidence type="ECO:0000256" key="12">
    <source>
        <dbReference type="ARBA" id="ARBA00037847"/>
    </source>
</evidence>
<evidence type="ECO:0000313" key="15">
    <source>
        <dbReference type="EMBL" id="ACN14444.1"/>
    </source>
</evidence>
<keyword evidence="3 13" id="KW-0138">CF(0)</keyword>
<keyword evidence="13" id="KW-0997">Cell inner membrane</keyword>
<keyword evidence="14" id="KW-0175">Coiled coil</keyword>
<keyword evidence="7 13" id="KW-0406">Ion transport</keyword>
<dbReference type="EMBL" id="CP001087">
    <property type="protein sequence ID" value="ACN14444.1"/>
    <property type="molecule type" value="Genomic_DNA"/>
</dbReference>
<feature type="transmembrane region" description="Helical" evidence="13">
    <location>
        <begin position="6"/>
        <end position="27"/>
    </location>
</feature>
<evidence type="ECO:0000256" key="6">
    <source>
        <dbReference type="ARBA" id="ARBA00022989"/>
    </source>
</evidence>
<dbReference type="GO" id="GO:0012505">
    <property type="term" value="C:endomembrane system"/>
    <property type="evidence" value="ECO:0007669"/>
    <property type="project" value="UniProtKB-SubCell"/>
</dbReference>
<keyword evidence="15" id="KW-0378">Hydrolase</keyword>
<comment type="function">
    <text evidence="10 13">F(1)F(0) ATP synthase produces ATP from ADP in the presence of a proton or sodium gradient. F-type ATPases consist of two structural domains, F(1) containing the extramembraneous catalytic core and F(0) containing the membrane proton channel, linked together by a central stalk and a peripheral stalk. During catalysis, ATP synthesis in the catalytic domain of F(1) is coupled via a rotary mechanism of the central stalk subunits to proton translocation.</text>
</comment>
<comment type="subunit">
    <text evidence="13">F-type ATPases have 2 components, F(1) - the catalytic core - and F(0) - the membrane proton channel. F(1) has five subunits: alpha(3), beta(3), gamma(1), delta(1), epsilon(1). F(0) has three main subunits: a(1), b(2) and c(10-14). The alpha and beta chains form an alternating ring which encloses part of the gamma chain. F(1) is attached to F(0) by a central stalk formed by the gamma and epsilon chains, while a peripheral stalk is formed by the delta and b chains.</text>
</comment>
<keyword evidence="4 13" id="KW-0812">Transmembrane</keyword>
<keyword evidence="5 13" id="KW-0375">Hydrogen ion transport</keyword>
<evidence type="ECO:0000256" key="4">
    <source>
        <dbReference type="ARBA" id="ARBA00022692"/>
    </source>
</evidence>
<dbReference type="Proteomes" id="UP000000442">
    <property type="component" value="Chromosome"/>
</dbReference>
<reference evidence="15 16" key="1">
    <citation type="journal article" date="2009" name="Environ. Microbiol.">
        <title>Genome sequence of Desulfobacterium autotrophicum HRM2, a marine sulfate reducer oxidizing organic carbon completely to carbon dioxide.</title>
        <authorList>
            <person name="Strittmatter A.W."/>
            <person name="Liesegang H."/>
            <person name="Rabus R."/>
            <person name="Decker I."/>
            <person name="Amann J."/>
            <person name="Andres S."/>
            <person name="Henne A."/>
            <person name="Fricke W.F."/>
            <person name="Martinez-Arias R."/>
            <person name="Bartels D."/>
            <person name="Goesmann A."/>
            <person name="Krause L."/>
            <person name="Puehler A."/>
            <person name="Klenk H.P."/>
            <person name="Richter M."/>
            <person name="Schuler M."/>
            <person name="Gloeckner F.O."/>
            <person name="Meyerdierks A."/>
            <person name="Gottschalk G."/>
            <person name="Amann R."/>
        </authorList>
    </citation>
    <scope>NUCLEOTIDE SEQUENCE [LARGE SCALE GENOMIC DNA]</scope>
    <source>
        <strain evidence="16">ATCC 43914 / DSM 3382 / HRM2</strain>
    </source>
</reference>
<proteinExistence type="inferred from homology"/>
<dbReference type="InterPro" id="IPR050059">
    <property type="entry name" value="ATP_synthase_B_chain"/>
</dbReference>
<evidence type="ECO:0000256" key="14">
    <source>
        <dbReference type="SAM" id="Coils"/>
    </source>
</evidence>
<gene>
    <name evidence="13" type="primary">atpF</name>
    <name evidence="15" type="synonym">atpF1</name>
    <name evidence="15" type="ordered locus">HRM2_13330</name>
</gene>
<comment type="function">
    <text evidence="11">Component of the F(0) channel, it forms part of the peripheral stalk, linking F(1) to F(0). The b'-subunit is a diverged and duplicated form of b found in plants and photosynthetic bacteria.</text>
</comment>
<organism evidence="15 16">
    <name type="scientific">Desulforapulum autotrophicum (strain ATCC 43914 / DSM 3382 / VKM B-1955 / HRM2)</name>
    <name type="common">Desulfobacterium autotrophicum</name>
    <dbReference type="NCBI Taxonomy" id="177437"/>
    <lineage>
        <taxon>Bacteria</taxon>
        <taxon>Pseudomonadati</taxon>
        <taxon>Thermodesulfobacteriota</taxon>
        <taxon>Desulfobacteria</taxon>
        <taxon>Desulfobacterales</taxon>
        <taxon>Desulfobacteraceae</taxon>
        <taxon>Desulforapulum</taxon>
    </lineage>
</organism>
<dbReference type="GO" id="GO:0016787">
    <property type="term" value="F:hydrolase activity"/>
    <property type="evidence" value="ECO:0007669"/>
    <property type="project" value="UniProtKB-KW"/>
</dbReference>
<dbReference type="GO" id="GO:0045259">
    <property type="term" value="C:proton-transporting ATP synthase complex"/>
    <property type="evidence" value="ECO:0007669"/>
    <property type="project" value="UniProtKB-KW"/>
</dbReference>
<evidence type="ECO:0000256" key="8">
    <source>
        <dbReference type="ARBA" id="ARBA00023136"/>
    </source>
</evidence>
<dbReference type="GO" id="GO:0046961">
    <property type="term" value="F:proton-transporting ATPase activity, rotational mechanism"/>
    <property type="evidence" value="ECO:0007669"/>
    <property type="project" value="TreeGrafter"/>
</dbReference>
<sequence length="261" mass="30289">MQIDWFTTGAQVINFLILVWLLKKFLYRPVMETMDRRQQRIVRTLDQAQNSQIQADLERQRYITLQQGVEKEANSQIQRARTEAENLRIDLIAAAKAEAEQARQRWQKSLALEKQIFLEQSTRLFTRQFQTLARQSFQTLAQGSLEQTIIEVFWQKLEQDHQNLTALTDPIQANEPLTVTTAFAPDPGIKEKIQARVIDLFGPGTTLVFEQDKALIMGITLEAGGKKITWDQGHYLDEFTRRLDLALEHEIHLSLRQEKPC</sequence>
<evidence type="ECO:0000256" key="1">
    <source>
        <dbReference type="ARBA" id="ARBA00005513"/>
    </source>
</evidence>
<evidence type="ECO:0000256" key="2">
    <source>
        <dbReference type="ARBA" id="ARBA00022448"/>
    </source>
</evidence>
<dbReference type="PANTHER" id="PTHR33445:SF2">
    <property type="entry name" value="ATP SYNTHASE SUBUNIT B', CHLOROPLASTIC"/>
    <property type="match status" value="1"/>
</dbReference>
<keyword evidence="6 13" id="KW-1133">Transmembrane helix</keyword>
<dbReference type="AlphaFoldDB" id="C0Q8V4"/>
<dbReference type="GO" id="GO:0046933">
    <property type="term" value="F:proton-transporting ATP synthase activity, rotational mechanism"/>
    <property type="evidence" value="ECO:0007669"/>
    <property type="project" value="UniProtKB-UniRule"/>
</dbReference>
<dbReference type="InterPro" id="IPR002146">
    <property type="entry name" value="ATP_synth_b/b'su_bac/chlpt"/>
</dbReference>
<keyword evidence="16" id="KW-1185">Reference proteome</keyword>
<keyword evidence="13" id="KW-1003">Cell membrane</keyword>
<feature type="coiled-coil region" evidence="14">
    <location>
        <begin position="70"/>
        <end position="97"/>
    </location>
</feature>
<evidence type="ECO:0000256" key="10">
    <source>
        <dbReference type="ARBA" id="ARBA00025198"/>
    </source>
</evidence>
<dbReference type="KEGG" id="dat:HRM2_13330"/>
<keyword evidence="8 13" id="KW-0472">Membrane</keyword>
<evidence type="ECO:0000256" key="13">
    <source>
        <dbReference type="HAMAP-Rule" id="MF_01398"/>
    </source>
</evidence>
<dbReference type="HAMAP" id="MF_01398">
    <property type="entry name" value="ATP_synth_b_bprime"/>
    <property type="match status" value="1"/>
</dbReference>
<keyword evidence="9 13" id="KW-0066">ATP synthesis</keyword>
<evidence type="ECO:0000256" key="9">
    <source>
        <dbReference type="ARBA" id="ARBA00023310"/>
    </source>
</evidence>
<dbReference type="PANTHER" id="PTHR33445">
    <property type="entry name" value="ATP SYNTHASE SUBUNIT B', CHLOROPLASTIC"/>
    <property type="match status" value="1"/>
</dbReference>
<dbReference type="RefSeq" id="WP_015903231.1">
    <property type="nucleotide sequence ID" value="NC_012108.1"/>
</dbReference>
<dbReference type="GO" id="GO:0005886">
    <property type="term" value="C:plasma membrane"/>
    <property type="evidence" value="ECO:0007669"/>
    <property type="project" value="UniProtKB-SubCell"/>
</dbReference>
<dbReference type="eggNOG" id="COG0711">
    <property type="taxonomic scope" value="Bacteria"/>
</dbReference>
<evidence type="ECO:0000256" key="11">
    <source>
        <dbReference type="ARBA" id="ARBA00025614"/>
    </source>
</evidence>
<keyword evidence="2 13" id="KW-0813">Transport</keyword>
<dbReference type="OrthoDB" id="466272at2"/>
<dbReference type="HOGENOM" id="CLU_070737_0_0_7"/>
<accession>C0Q8V4</accession>
<dbReference type="Pfam" id="PF00430">
    <property type="entry name" value="ATP-synt_B"/>
    <property type="match status" value="1"/>
</dbReference>
<evidence type="ECO:0000256" key="3">
    <source>
        <dbReference type="ARBA" id="ARBA00022547"/>
    </source>
</evidence>
<name>C0Q8V4_DESAH</name>
<dbReference type="STRING" id="177437.HRM2_13330"/>
<evidence type="ECO:0000256" key="7">
    <source>
        <dbReference type="ARBA" id="ARBA00023065"/>
    </source>
</evidence>
<comment type="similarity">
    <text evidence="1 13">Belongs to the ATPase B chain family.</text>
</comment>
<comment type="subcellular location">
    <subcellularLocation>
        <location evidence="13">Cell inner membrane</location>
        <topology evidence="13">Single-pass membrane protein</topology>
    </subcellularLocation>
    <subcellularLocation>
        <location evidence="12">Endomembrane system</location>
        <topology evidence="12">Single-pass membrane protein</topology>
    </subcellularLocation>
</comment>